<feature type="compositionally biased region" description="Polar residues" evidence="3">
    <location>
        <begin position="254"/>
        <end position="267"/>
    </location>
</feature>
<feature type="region of interest" description="Disordered" evidence="3">
    <location>
        <begin position="147"/>
        <end position="296"/>
    </location>
</feature>
<dbReference type="Proteomes" id="UP000773462">
    <property type="component" value="Unassembled WGS sequence"/>
</dbReference>
<feature type="compositionally biased region" description="Low complexity" evidence="3">
    <location>
        <begin position="373"/>
        <end position="408"/>
    </location>
</feature>
<feature type="region of interest" description="Disordered" evidence="3">
    <location>
        <begin position="81"/>
        <end position="109"/>
    </location>
</feature>
<reference evidence="6 7" key="1">
    <citation type="submission" date="2021-03" db="EMBL/GenBank/DDBJ databases">
        <title>Genomic Encyclopedia of Type Strains, Phase IV (KMG-IV): sequencing the most valuable type-strain genomes for metagenomic binning, comparative biology and taxonomic classification.</title>
        <authorList>
            <person name="Goeker M."/>
        </authorList>
    </citation>
    <scope>NUCLEOTIDE SEQUENCE [LARGE SCALE GENOMIC DNA]</scope>
    <source>
        <strain evidence="6 7">DSM 101953</strain>
    </source>
</reference>
<dbReference type="InterPro" id="IPR041916">
    <property type="entry name" value="Anti_sigma_zinc_sf"/>
</dbReference>
<feature type="compositionally biased region" description="Polar residues" evidence="3">
    <location>
        <begin position="147"/>
        <end position="191"/>
    </location>
</feature>
<evidence type="ECO:0000256" key="1">
    <source>
        <dbReference type="ARBA" id="ARBA00024353"/>
    </source>
</evidence>
<feature type="transmembrane region" description="Helical" evidence="4">
    <location>
        <begin position="109"/>
        <end position="129"/>
    </location>
</feature>
<accession>A0ABS4NP80</accession>
<keyword evidence="4" id="KW-0472">Membrane</keyword>
<dbReference type="EMBL" id="JAGGLV010000005">
    <property type="protein sequence ID" value="MBP2111872.1"/>
    <property type="molecule type" value="Genomic_DNA"/>
</dbReference>
<evidence type="ECO:0000256" key="3">
    <source>
        <dbReference type="SAM" id="MobiDB-lite"/>
    </source>
</evidence>
<evidence type="ECO:0000313" key="7">
    <source>
        <dbReference type="Proteomes" id="UP000773462"/>
    </source>
</evidence>
<comment type="similarity">
    <text evidence="1">Belongs to the zinc-associated anti-sigma factor (ZAS) superfamily. Anti-sigma-W factor family.</text>
</comment>
<keyword evidence="4" id="KW-1133">Transmembrane helix</keyword>
<feature type="compositionally biased region" description="Basic and acidic residues" evidence="3">
    <location>
        <begin position="269"/>
        <end position="280"/>
    </location>
</feature>
<dbReference type="Gene3D" id="1.10.10.1320">
    <property type="entry name" value="Anti-sigma factor, zinc-finger domain"/>
    <property type="match status" value="1"/>
</dbReference>
<feature type="domain" description="Putative zinc-finger" evidence="5">
    <location>
        <begin position="3"/>
        <end position="37"/>
    </location>
</feature>
<keyword evidence="4" id="KW-0812">Transmembrane</keyword>
<comment type="caution">
    <text evidence="6">The sequence shown here is derived from an EMBL/GenBank/DDBJ whole genome shotgun (WGS) entry which is preliminary data.</text>
</comment>
<evidence type="ECO:0000313" key="6">
    <source>
        <dbReference type="EMBL" id="MBP2111872.1"/>
    </source>
</evidence>
<feature type="region of interest" description="Disordered" evidence="3">
    <location>
        <begin position="371"/>
        <end position="418"/>
    </location>
</feature>
<dbReference type="RefSeq" id="WP_209872174.1">
    <property type="nucleotide sequence ID" value="NZ_JAGGLV010000005.1"/>
</dbReference>
<evidence type="ECO:0000256" key="4">
    <source>
        <dbReference type="SAM" id="Phobius"/>
    </source>
</evidence>
<evidence type="ECO:0000259" key="5">
    <source>
        <dbReference type="Pfam" id="PF13490"/>
    </source>
</evidence>
<evidence type="ECO:0000256" key="2">
    <source>
        <dbReference type="ARBA" id="ARBA00024438"/>
    </source>
</evidence>
<keyword evidence="7" id="KW-1185">Reference proteome</keyword>
<proteinExistence type="inferred from homology"/>
<feature type="compositionally biased region" description="Basic and acidic residues" evidence="3">
    <location>
        <begin position="240"/>
        <end position="252"/>
    </location>
</feature>
<gene>
    <name evidence="6" type="ORF">J2Z70_002013</name>
</gene>
<protein>
    <recommendedName>
        <fullName evidence="2">Anti-sigma-W factor RsiW</fullName>
    </recommendedName>
</protein>
<dbReference type="InterPro" id="IPR027383">
    <property type="entry name" value="Znf_put"/>
</dbReference>
<organism evidence="6 7">
    <name type="scientific">Paenibacillus silagei</name>
    <dbReference type="NCBI Taxonomy" id="1670801"/>
    <lineage>
        <taxon>Bacteria</taxon>
        <taxon>Bacillati</taxon>
        <taxon>Bacillota</taxon>
        <taxon>Bacilli</taxon>
        <taxon>Bacillales</taxon>
        <taxon>Paenibacillaceae</taxon>
        <taxon>Paenibacillus</taxon>
    </lineage>
</organism>
<dbReference type="Pfam" id="PF13490">
    <property type="entry name" value="zf-HC2"/>
    <property type="match status" value="1"/>
</dbReference>
<name>A0ABS4NP80_9BACL</name>
<sequence>MKCAEVMEWMHRYLDHDLSQEEMLEMFRHIDDCPSCAEVLDRLTLLSQQLEQLPDVKPPFSLVDSILPQLEQLDRGVPEEPAVMEPEDPKVIPFSRSNNRGKKSKGPSLAARTGIGAAAAAVILLIAVFNMPKSLPGADLDMSSQLMSGGAANSSMSTESSADAPQADGQNNSGSSSDLNKMDQATPSESADVNLKSAPPAPSEGADQPAAAGGGMPSDKVPAVSEAPISNRAATSPPADRPKSTKKADGRSAEPQSTTSSAPTQENIADDKAAAGDERMAPTSAPTEGALSLMAAQASWTSPDGQHMAEMTGQHVVIYSLTAEGEEQQRTVLTSLPLEGNWVSGVWSEDGTQFTYVLQLEDGTQTTKVYTVPAESATPAPSASPAPANSSAPTASPAASASPVTSPAITPDAATSDK</sequence>